<evidence type="ECO:0000259" key="4">
    <source>
        <dbReference type="Pfam" id="PF00205"/>
    </source>
</evidence>
<evidence type="ECO:0000256" key="2">
    <source>
        <dbReference type="ARBA" id="ARBA00023052"/>
    </source>
</evidence>
<evidence type="ECO:0000313" key="7">
    <source>
        <dbReference type="EMBL" id="OMF57596.1"/>
    </source>
</evidence>
<dbReference type="InterPro" id="IPR029035">
    <property type="entry name" value="DHS-like_NAD/FAD-binding_dom"/>
</dbReference>
<dbReference type="GO" id="GO:0009097">
    <property type="term" value="P:isoleucine biosynthetic process"/>
    <property type="evidence" value="ECO:0007669"/>
    <property type="project" value="TreeGrafter"/>
</dbReference>
<comment type="caution">
    <text evidence="7">The sequence shown here is derived from an EMBL/GenBank/DDBJ whole genome shotgun (WGS) entry which is preliminary data.</text>
</comment>
<dbReference type="InterPro" id="IPR045229">
    <property type="entry name" value="TPP_enz"/>
</dbReference>
<dbReference type="Pfam" id="PF00205">
    <property type="entry name" value="TPP_enzyme_M"/>
    <property type="match status" value="1"/>
</dbReference>
<feature type="domain" description="Thiamine pyrophosphate enzyme TPP-binding" evidence="5">
    <location>
        <begin position="381"/>
        <end position="526"/>
    </location>
</feature>
<dbReference type="AlphaFoldDB" id="A0A1R1F0S9"/>
<dbReference type="PANTHER" id="PTHR18968:SF13">
    <property type="entry name" value="ACETOLACTATE SYNTHASE CATALYTIC SUBUNIT, MITOCHONDRIAL"/>
    <property type="match status" value="1"/>
</dbReference>
<feature type="domain" description="Thiamine pyrophosphate enzyme central" evidence="4">
    <location>
        <begin position="192"/>
        <end position="328"/>
    </location>
</feature>
<reference evidence="7 8" key="1">
    <citation type="submission" date="2016-11" db="EMBL/GenBank/DDBJ databases">
        <title>Paenibacillus species isolates.</title>
        <authorList>
            <person name="Beno S.M."/>
        </authorList>
    </citation>
    <scope>NUCLEOTIDE SEQUENCE [LARGE SCALE GENOMIC DNA]</scope>
    <source>
        <strain evidence="7 8">FSL R5-0378</strain>
    </source>
</reference>
<evidence type="ECO:0000259" key="6">
    <source>
        <dbReference type="Pfam" id="PF02776"/>
    </source>
</evidence>
<dbReference type="PANTHER" id="PTHR18968">
    <property type="entry name" value="THIAMINE PYROPHOSPHATE ENZYMES"/>
    <property type="match status" value="1"/>
</dbReference>
<evidence type="ECO:0000256" key="3">
    <source>
        <dbReference type="RuleBase" id="RU362132"/>
    </source>
</evidence>
<evidence type="ECO:0000259" key="5">
    <source>
        <dbReference type="Pfam" id="PF02775"/>
    </source>
</evidence>
<evidence type="ECO:0000256" key="1">
    <source>
        <dbReference type="ARBA" id="ARBA00007812"/>
    </source>
</evidence>
<evidence type="ECO:0008006" key="9">
    <source>
        <dbReference type="Google" id="ProtNLM"/>
    </source>
</evidence>
<organism evidence="7 8">
    <name type="scientific">Paenibacillus rhizosphaerae</name>
    <dbReference type="NCBI Taxonomy" id="297318"/>
    <lineage>
        <taxon>Bacteria</taxon>
        <taxon>Bacillati</taxon>
        <taxon>Bacillota</taxon>
        <taxon>Bacilli</taxon>
        <taxon>Bacillales</taxon>
        <taxon>Paenibacillaceae</taxon>
        <taxon>Paenibacillus</taxon>
    </lineage>
</organism>
<dbReference type="GO" id="GO:0050660">
    <property type="term" value="F:flavin adenine dinucleotide binding"/>
    <property type="evidence" value="ECO:0007669"/>
    <property type="project" value="TreeGrafter"/>
</dbReference>
<dbReference type="GO" id="GO:0003984">
    <property type="term" value="F:acetolactate synthase activity"/>
    <property type="evidence" value="ECO:0007669"/>
    <property type="project" value="TreeGrafter"/>
</dbReference>
<comment type="similarity">
    <text evidence="1 3">Belongs to the TPP enzyme family.</text>
</comment>
<dbReference type="GO" id="GO:0005948">
    <property type="term" value="C:acetolactate synthase complex"/>
    <property type="evidence" value="ECO:0007669"/>
    <property type="project" value="TreeGrafter"/>
</dbReference>
<dbReference type="GO" id="GO:0000287">
    <property type="term" value="F:magnesium ion binding"/>
    <property type="evidence" value="ECO:0007669"/>
    <property type="project" value="InterPro"/>
</dbReference>
<name>A0A1R1F0S9_9BACL</name>
<dbReference type="CDD" id="cd00568">
    <property type="entry name" value="TPP_enzymes"/>
    <property type="match status" value="1"/>
</dbReference>
<dbReference type="GO" id="GO:0030976">
    <property type="term" value="F:thiamine pyrophosphate binding"/>
    <property type="evidence" value="ECO:0007669"/>
    <property type="project" value="InterPro"/>
</dbReference>
<dbReference type="EMBL" id="MRTP01000001">
    <property type="protein sequence ID" value="OMF57596.1"/>
    <property type="molecule type" value="Genomic_DNA"/>
</dbReference>
<sequence>MKNVVELLVETLVSLDIQHAFGIPGKSVAPVILEFGNQGIEFILGRHESGAGFAAGGYAFAGKKLGVVVGTSGPGGTNLVTAAAHAKMNCLPVLFITGHQSAAETGIPQCQDSSLFGIDLAEIMKPVTLFSTMVSRADTFPAILNHALREAMTGRKGPVHLCIPFDVMISPVAETNIHIPSSRLNYAATNLTDVVNQVRAARNPVILAGKGVVLSRAQEPLARFAEQFQIPVVTTPGGKGSIHSMHAQYYGPFGLGGHQKAKHQLESGVDLMLVMGSRLSDTALAGLDRSYFPQRIIQFDISYEFMGGIIQAEHTHVFGDIATNLEELLRLYPNDNVIDDVRVGERYHDPLPELQSLSVAEVCQAVGDIIPEQTTVFADDGAHGYHAVRWLDVKPGVTFFFDSYFASMANAIGMAIGTKFADRDQNVICLTGDGCLFMLGSEISTCVAEQLPVIFIVINNGQLDMALKGMREFTGRTDGTVFKQPLDAAAYAASMGADSARCTTLREFTHVFKQALQLNKPFVIDVIVDKEEIPSTLARQMKLD</sequence>
<accession>A0A1R1F0S9</accession>
<keyword evidence="2 3" id="KW-0786">Thiamine pyrophosphate</keyword>
<dbReference type="FunFam" id="3.40.50.970:FF:000007">
    <property type="entry name" value="Acetolactate synthase"/>
    <property type="match status" value="1"/>
</dbReference>
<dbReference type="InterPro" id="IPR012001">
    <property type="entry name" value="Thiamin_PyroP_enz_TPP-bd_dom"/>
</dbReference>
<dbReference type="InterPro" id="IPR029061">
    <property type="entry name" value="THDP-binding"/>
</dbReference>
<dbReference type="CDD" id="cd07035">
    <property type="entry name" value="TPP_PYR_POX_like"/>
    <property type="match status" value="1"/>
</dbReference>
<dbReference type="GO" id="GO:0009099">
    <property type="term" value="P:L-valine biosynthetic process"/>
    <property type="evidence" value="ECO:0007669"/>
    <property type="project" value="TreeGrafter"/>
</dbReference>
<proteinExistence type="inferred from homology"/>
<dbReference type="STRING" id="297318.BK138_03065"/>
<evidence type="ECO:0000313" key="8">
    <source>
        <dbReference type="Proteomes" id="UP000187172"/>
    </source>
</evidence>
<dbReference type="Proteomes" id="UP000187172">
    <property type="component" value="Unassembled WGS sequence"/>
</dbReference>
<dbReference type="SUPFAM" id="SSF52518">
    <property type="entry name" value="Thiamin diphosphate-binding fold (THDP-binding)"/>
    <property type="match status" value="2"/>
</dbReference>
<dbReference type="Pfam" id="PF02775">
    <property type="entry name" value="TPP_enzyme_C"/>
    <property type="match status" value="1"/>
</dbReference>
<gene>
    <name evidence="7" type="ORF">BK138_03065</name>
</gene>
<dbReference type="Pfam" id="PF02776">
    <property type="entry name" value="TPP_enzyme_N"/>
    <property type="match status" value="1"/>
</dbReference>
<dbReference type="InterPro" id="IPR012000">
    <property type="entry name" value="Thiamin_PyroP_enz_cen_dom"/>
</dbReference>
<feature type="domain" description="Thiamine pyrophosphate enzyme N-terminal TPP-binding" evidence="6">
    <location>
        <begin position="3"/>
        <end position="107"/>
    </location>
</feature>
<protein>
    <recommendedName>
        <fullName evidence="9">Acetolactate synthase</fullName>
    </recommendedName>
</protein>
<dbReference type="Gene3D" id="3.40.50.1220">
    <property type="entry name" value="TPP-binding domain"/>
    <property type="match status" value="1"/>
</dbReference>
<dbReference type="RefSeq" id="WP_076165581.1">
    <property type="nucleotide sequence ID" value="NZ_MRTP01000001.1"/>
</dbReference>
<dbReference type="SUPFAM" id="SSF52467">
    <property type="entry name" value="DHS-like NAD/FAD-binding domain"/>
    <property type="match status" value="1"/>
</dbReference>
<keyword evidence="8" id="KW-1185">Reference proteome</keyword>
<dbReference type="InterPro" id="IPR011766">
    <property type="entry name" value="TPP_enzyme_TPP-bd"/>
</dbReference>
<dbReference type="Gene3D" id="3.40.50.970">
    <property type="match status" value="2"/>
</dbReference>